<dbReference type="InterPro" id="IPR000734">
    <property type="entry name" value="TAG_lipase"/>
</dbReference>
<evidence type="ECO:0000256" key="1">
    <source>
        <dbReference type="ARBA" id="ARBA00004613"/>
    </source>
</evidence>
<dbReference type="GO" id="GO:0005615">
    <property type="term" value="C:extracellular space"/>
    <property type="evidence" value="ECO:0007669"/>
    <property type="project" value="TreeGrafter"/>
</dbReference>
<name>A0A8K0FWE2_IGNLU</name>
<dbReference type="Pfam" id="PF00151">
    <property type="entry name" value="Lipase"/>
    <property type="match status" value="1"/>
</dbReference>
<dbReference type="Gene3D" id="3.40.50.1820">
    <property type="entry name" value="alpha/beta hydrolase"/>
    <property type="match status" value="1"/>
</dbReference>
<dbReference type="InterPro" id="IPR033906">
    <property type="entry name" value="Lipase_N"/>
</dbReference>
<feature type="domain" description="Lipase" evidence="6">
    <location>
        <begin position="103"/>
        <end position="385"/>
    </location>
</feature>
<dbReference type="GO" id="GO:0017171">
    <property type="term" value="F:serine hydrolase activity"/>
    <property type="evidence" value="ECO:0007669"/>
    <property type="project" value="TreeGrafter"/>
</dbReference>
<accession>A0A8K0FWE2</accession>
<dbReference type="PANTHER" id="PTHR11610">
    <property type="entry name" value="LIPASE"/>
    <property type="match status" value="1"/>
</dbReference>
<evidence type="ECO:0000256" key="2">
    <source>
        <dbReference type="ARBA" id="ARBA00010701"/>
    </source>
</evidence>
<keyword evidence="8" id="KW-1185">Reference proteome</keyword>
<evidence type="ECO:0000256" key="5">
    <source>
        <dbReference type="SAM" id="SignalP"/>
    </source>
</evidence>
<dbReference type="OrthoDB" id="199913at2759"/>
<comment type="subcellular location">
    <subcellularLocation>
        <location evidence="1">Secreted</location>
    </subcellularLocation>
</comment>
<evidence type="ECO:0000259" key="6">
    <source>
        <dbReference type="Pfam" id="PF00151"/>
    </source>
</evidence>
<feature type="chain" id="PRO_5035482060" description="Lipase domain-containing protein" evidence="5">
    <location>
        <begin position="23"/>
        <end position="400"/>
    </location>
</feature>
<dbReference type="CDD" id="cd00707">
    <property type="entry name" value="Pancreat_lipase_like"/>
    <property type="match status" value="1"/>
</dbReference>
<dbReference type="SUPFAM" id="SSF53474">
    <property type="entry name" value="alpha/beta-Hydrolases"/>
    <property type="match status" value="1"/>
</dbReference>
<comment type="caution">
    <text evidence="7">The sequence shown here is derived from an EMBL/GenBank/DDBJ whole genome shotgun (WGS) entry which is preliminary data.</text>
</comment>
<keyword evidence="3" id="KW-0964">Secreted</keyword>
<gene>
    <name evidence="7" type="ORF">ILUMI_24970</name>
</gene>
<evidence type="ECO:0000313" key="8">
    <source>
        <dbReference type="Proteomes" id="UP000801492"/>
    </source>
</evidence>
<dbReference type="GO" id="GO:0016298">
    <property type="term" value="F:lipase activity"/>
    <property type="evidence" value="ECO:0007669"/>
    <property type="project" value="InterPro"/>
</dbReference>
<dbReference type="PRINTS" id="PR00821">
    <property type="entry name" value="TAGLIPASE"/>
</dbReference>
<dbReference type="EMBL" id="VTPC01090847">
    <property type="protein sequence ID" value="KAF2881205.1"/>
    <property type="molecule type" value="Genomic_DNA"/>
</dbReference>
<dbReference type="Proteomes" id="UP000801492">
    <property type="component" value="Unassembled WGS sequence"/>
</dbReference>
<proteinExistence type="inferred from homology"/>
<keyword evidence="5" id="KW-0732">Signal</keyword>
<dbReference type="AlphaFoldDB" id="A0A8K0FWE2"/>
<dbReference type="InterPro" id="IPR029058">
    <property type="entry name" value="AB_hydrolase_fold"/>
</dbReference>
<sequence>MEYLITLALYCFILNIVQISEQFNENLEFKSSLVEEDAIGGFVTVLDNILNNLARNTSKPDSNYCLPFVLNIDGIHEFTINVRPFGYCSYCCPIGNPSNHVNLYFTNKEKGGTFTNLKTIKKSGLYKSAGFRKDLLTIIYIHGFTEAGKNFGGRRILEAYLSRAEDYNIILVDWKNLSAFPWYNHAARNTKIVGNTVANILEFYNKTGEIDLSKVHLIGFSLGAQVTGFIGKRFKGKHKIPRITALDPAFPLFPLEDLSQRLSKFDANFVDVIHTNGGMFGFPISVGHADFYPNGGGILQPGCRLSNLIETRLAQTTVVCSHYLAYEFYAESVRNPKAFPAVKCGSISKGHFKNCRFVVGGYMGFPANKSSLGNFYLTTNDRAPFSRSMKEQRFKANIID</sequence>
<dbReference type="InterPro" id="IPR013818">
    <property type="entry name" value="Lipase"/>
</dbReference>
<comment type="similarity">
    <text evidence="2 4">Belongs to the AB hydrolase superfamily. Lipase family.</text>
</comment>
<evidence type="ECO:0000256" key="4">
    <source>
        <dbReference type="RuleBase" id="RU004262"/>
    </source>
</evidence>
<evidence type="ECO:0000313" key="7">
    <source>
        <dbReference type="EMBL" id="KAF2881205.1"/>
    </source>
</evidence>
<feature type="signal peptide" evidence="5">
    <location>
        <begin position="1"/>
        <end position="22"/>
    </location>
</feature>
<evidence type="ECO:0000256" key="3">
    <source>
        <dbReference type="ARBA" id="ARBA00022525"/>
    </source>
</evidence>
<dbReference type="GO" id="GO:0016042">
    <property type="term" value="P:lipid catabolic process"/>
    <property type="evidence" value="ECO:0007669"/>
    <property type="project" value="TreeGrafter"/>
</dbReference>
<reference evidence="7" key="1">
    <citation type="submission" date="2019-08" db="EMBL/GenBank/DDBJ databases">
        <title>The genome of the North American firefly Photinus pyralis.</title>
        <authorList>
            <consortium name="Photinus pyralis genome working group"/>
            <person name="Fallon T.R."/>
            <person name="Sander Lower S.E."/>
            <person name="Weng J.-K."/>
        </authorList>
    </citation>
    <scope>NUCLEOTIDE SEQUENCE</scope>
    <source>
        <strain evidence="7">TRF0915ILg1</strain>
        <tissue evidence="7">Whole body</tissue>
    </source>
</reference>
<protein>
    <recommendedName>
        <fullName evidence="6">Lipase domain-containing protein</fullName>
    </recommendedName>
</protein>
<dbReference type="PANTHER" id="PTHR11610:SF169">
    <property type="entry name" value="GH15759P-RELATED"/>
    <property type="match status" value="1"/>
</dbReference>
<organism evidence="7 8">
    <name type="scientific">Ignelater luminosus</name>
    <name type="common">Cucubano</name>
    <name type="synonym">Pyrophorus luminosus</name>
    <dbReference type="NCBI Taxonomy" id="2038154"/>
    <lineage>
        <taxon>Eukaryota</taxon>
        <taxon>Metazoa</taxon>
        <taxon>Ecdysozoa</taxon>
        <taxon>Arthropoda</taxon>
        <taxon>Hexapoda</taxon>
        <taxon>Insecta</taxon>
        <taxon>Pterygota</taxon>
        <taxon>Neoptera</taxon>
        <taxon>Endopterygota</taxon>
        <taxon>Coleoptera</taxon>
        <taxon>Polyphaga</taxon>
        <taxon>Elateriformia</taxon>
        <taxon>Elateroidea</taxon>
        <taxon>Elateridae</taxon>
        <taxon>Agrypninae</taxon>
        <taxon>Pyrophorini</taxon>
        <taxon>Ignelater</taxon>
    </lineage>
</organism>